<evidence type="ECO:0000313" key="3">
    <source>
        <dbReference type="EMBL" id="NEU67690.1"/>
    </source>
</evidence>
<dbReference type="Pfam" id="PF18174">
    <property type="entry name" value="HU-CCDC81_bac_1"/>
    <property type="match status" value="1"/>
</dbReference>
<name>A0A6M0IHD4_9BACT</name>
<proteinExistence type="predicted"/>
<gene>
    <name evidence="3" type="ORF">GK091_12435</name>
</gene>
<dbReference type="Pfam" id="PF18175">
    <property type="entry name" value="HU-CCDC81_bac_2"/>
    <property type="match status" value="1"/>
</dbReference>
<dbReference type="EMBL" id="JAAGNZ010000001">
    <property type="protein sequence ID" value="NEU67690.1"/>
    <property type="molecule type" value="Genomic_DNA"/>
</dbReference>
<comment type="caution">
    <text evidence="3">The sequence shown here is derived from an EMBL/GenBank/DDBJ whole genome shotgun (WGS) entry which is preliminary data.</text>
</comment>
<reference evidence="3 4" key="1">
    <citation type="submission" date="2020-02" db="EMBL/GenBank/DDBJ databases">
        <title>Draft genome sequence of two Spirosoma agri KCTC 52727 and Spirosoma terrae KCTC 52035.</title>
        <authorList>
            <person name="Rojas J."/>
            <person name="Ambika Manirajan B."/>
            <person name="Ratering S."/>
            <person name="Suarez C."/>
            <person name="Schnell S."/>
        </authorList>
    </citation>
    <scope>NUCLEOTIDE SEQUENCE [LARGE SCALE GENOMIC DNA]</scope>
    <source>
        <strain evidence="3 4">KCTC 52727</strain>
    </source>
</reference>
<dbReference type="InterPro" id="IPR041268">
    <property type="entry name" value="HU-CCDC81_bac_2"/>
</dbReference>
<dbReference type="InterPro" id="IPR007730">
    <property type="entry name" value="SPOR-like_dom"/>
</dbReference>
<dbReference type="SUPFAM" id="SSF110997">
    <property type="entry name" value="Sporulation related repeat"/>
    <property type="match status" value="1"/>
</dbReference>
<keyword evidence="1" id="KW-0472">Membrane</keyword>
<dbReference type="PROSITE" id="PS51724">
    <property type="entry name" value="SPOR"/>
    <property type="match status" value="1"/>
</dbReference>
<feature type="domain" description="SPOR" evidence="2">
    <location>
        <begin position="288"/>
        <end position="367"/>
    </location>
</feature>
<evidence type="ECO:0000259" key="2">
    <source>
        <dbReference type="PROSITE" id="PS51724"/>
    </source>
</evidence>
<feature type="transmembrane region" description="Helical" evidence="1">
    <location>
        <begin position="177"/>
        <end position="198"/>
    </location>
</feature>
<dbReference type="Proteomes" id="UP000477386">
    <property type="component" value="Unassembled WGS sequence"/>
</dbReference>
<dbReference type="GO" id="GO:0042834">
    <property type="term" value="F:peptidoglycan binding"/>
    <property type="evidence" value="ECO:0007669"/>
    <property type="project" value="InterPro"/>
</dbReference>
<organism evidence="3 4">
    <name type="scientific">Spirosoma agri</name>
    <dbReference type="NCBI Taxonomy" id="1987381"/>
    <lineage>
        <taxon>Bacteria</taxon>
        <taxon>Pseudomonadati</taxon>
        <taxon>Bacteroidota</taxon>
        <taxon>Cytophagia</taxon>
        <taxon>Cytophagales</taxon>
        <taxon>Cytophagaceae</taxon>
        <taxon>Spirosoma</taxon>
    </lineage>
</organism>
<keyword evidence="1" id="KW-1133">Transmembrane helix</keyword>
<dbReference type="AlphaFoldDB" id="A0A6M0IHD4"/>
<evidence type="ECO:0000313" key="4">
    <source>
        <dbReference type="Proteomes" id="UP000477386"/>
    </source>
</evidence>
<sequence>MASVNEYLKKLLYQYDCVVIPELGAFLTHYQAASFTETSGLYLPPRKRVAFNEALRLDDGILANYIMLHEPVTRDGAQRHISLFVTELRQQIAQNGRFELDGIGTFTLNDEDRLQFDPNLRHNFYGEAYGMSAISAQLVNRVPHLEPALDAVPVTALGPVLRDEHTYLEPLRPTRSYWRVAATALLVGSLGLISYFSVVKPGQSLQSSLDPANLFRVPASYVTSSATVAEPEKPIVVAPPVSVPAATVPVAKPTPAPVQPVVVPAPVLEKKPQLEQPVSQPAVAAEPVRTTPYFTVIAGSFSSKRNALRLRSQLKKAGYADAYVIFPTQKGQLFKVAAAGSASREEAVANMQAVGGIAGAETWIYKN</sequence>
<dbReference type="InterPro" id="IPR040495">
    <property type="entry name" value="HU-CCDC81_bac_1"/>
</dbReference>
<evidence type="ECO:0000256" key="1">
    <source>
        <dbReference type="SAM" id="Phobius"/>
    </source>
</evidence>
<keyword evidence="4" id="KW-1185">Reference proteome</keyword>
<keyword evidence="1" id="KW-0812">Transmembrane</keyword>
<protein>
    <submittedName>
        <fullName evidence="3">SPOR domain-containing protein</fullName>
    </submittedName>
</protein>
<dbReference type="Gene3D" id="3.30.70.1070">
    <property type="entry name" value="Sporulation related repeat"/>
    <property type="match status" value="1"/>
</dbReference>
<dbReference type="RefSeq" id="WP_164038129.1">
    <property type="nucleotide sequence ID" value="NZ_JAAGNZ010000001.1"/>
</dbReference>
<dbReference type="InterPro" id="IPR036680">
    <property type="entry name" value="SPOR-like_sf"/>
</dbReference>
<dbReference type="Pfam" id="PF05036">
    <property type="entry name" value="SPOR"/>
    <property type="match status" value="1"/>
</dbReference>
<accession>A0A6M0IHD4</accession>